<organism evidence="1 2">
    <name type="scientific">Pseudomonas straminea</name>
    <dbReference type="NCBI Taxonomy" id="47882"/>
    <lineage>
        <taxon>Bacteria</taxon>
        <taxon>Pseudomonadati</taxon>
        <taxon>Pseudomonadota</taxon>
        <taxon>Gammaproteobacteria</taxon>
        <taxon>Pseudomonadales</taxon>
        <taxon>Pseudomonadaceae</taxon>
        <taxon>Phytopseudomonas</taxon>
    </lineage>
</organism>
<evidence type="ECO:0000313" key="1">
    <source>
        <dbReference type="EMBL" id="SFE16783.1"/>
    </source>
</evidence>
<name>A0A1I1YF91_PSEOC</name>
<evidence type="ECO:0000313" key="2">
    <source>
        <dbReference type="Proteomes" id="UP000243950"/>
    </source>
</evidence>
<protein>
    <submittedName>
        <fullName evidence="1">Uncharacterized protein</fullName>
    </submittedName>
</protein>
<accession>A0A1I1YF91</accession>
<dbReference type="Proteomes" id="UP000243950">
    <property type="component" value="Unassembled WGS sequence"/>
</dbReference>
<dbReference type="AlphaFoldDB" id="A0A1I1YF91"/>
<reference evidence="2" key="1">
    <citation type="submission" date="2016-10" db="EMBL/GenBank/DDBJ databases">
        <authorList>
            <person name="Varghese N."/>
            <person name="Submissions S."/>
        </authorList>
    </citation>
    <scope>NUCLEOTIDE SEQUENCE [LARGE SCALE GENOMIC DNA]</scope>
    <source>
        <strain evidence="2">JCM 2783</strain>
    </source>
</reference>
<dbReference type="EMBL" id="FOMO01000010">
    <property type="protein sequence ID" value="SFE16783.1"/>
    <property type="molecule type" value="Genomic_DNA"/>
</dbReference>
<sequence length="42" mass="4699">MQYLWERAMPAKGIAGMARSHKVIQTVALATTLKNTPHEAIY</sequence>
<proteinExistence type="predicted"/>
<keyword evidence="2" id="KW-1185">Reference proteome</keyword>
<gene>
    <name evidence="1" type="ORF">SAMN05216372_11090</name>
</gene>